<dbReference type="Proteomes" id="UP000093482">
    <property type="component" value="Unassembled WGS sequence"/>
</dbReference>
<comment type="caution">
    <text evidence="5">The sequence shown here is derived from an EMBL/GenBank/DDBJ whole genome shotgun (WGS) entry which is preliminary data.</text>
</comment>
<dbReference type="Gene3D" id="3.30.420.10">
    <property type="entry name" value="Ribonuclease H-like superfamily/Ribonuclease H"/>
    <property type="match status" value="1"/>
</dbReference>
<feature type="domain" description="Exonuclease" evidence="4">
    <location>
        <begin position="2"/>
        <end position="164"/>
    </location>
</feature>
<dbReference type="OrthoDB" id="9803913at2"/>
<dbReference type="GO" id="GO:0008408">
    <property type="term" value="F:3'-5' exonuclease activity"/>
    <property type="evidence" value="ECO:0007669"/>
    <property type="project" value="TreeGrafter"/>
</dbReference>
<protein>
    <recommendedName>
        <fullName evidence="4">Exonuclease domain-containing protein</fullName>
    </recommendedName>
</protein>
<keyword evidence="2" id="KW-0378">Hydrolase</keyword>
<dbReference type="SUPFAM" id="SSF53098">
    <property type="entry name" value="Ribonuclease H-like"/>
    <property type="match status" value="1"/>
</dbReference>
<dbReference type="InterPro" id="IPR012337">
    <property type="entry name" value="RNaseH-like_sf"/>
</dbReference>
<proteinExistence type="predicted"/>
<evidence type="ECO:0000256" key="3">
    <source>
        <dbReference type="ARBA" id="ARBA00022839"/>
    </source>
</evidence>
<keyword evidence="6" id="KW-1185">Reference proteome</keyword>
<name>A0A1C0YUH2_9BACL</name>
<evidence type="ECO:0000256" key="1">
    <source>
        <dbReference type="ARBA" id="ARBA00022722"/>
    </source>
</evidence>
<keyword evidence="1" id="KW-0540">Nuclease</keyword>
<organism evidence="5 6">
    <name type="scientific">Caryophanon latum</name>
    <dbReference type="NCBI Taxonomy" id="33977"/>
    <lineage>
        <taxon>Bacteria</taxon>
        <taxon>Bacillati</taxon>
        <taxon>Bacillota</taxon>
        <taxon>Bacilli</taxon>
        <taxon>Bacillales</taxon>
        <taxon>Caryophanaceae</taxon>
        <taxon>Caryophanon</taxon>
    </lineage>
</organism>
<sequence length="336" mass="38041">MPIAVLDFEIANTNYNSACSVGIVVIDGLEVTKEDYSLIRPPGLVIDEEKTNIHGLTKRELLSAPCFDIVWTKIQHYFNGDYIVAAHNASFDVHILHHTLALVTEPVSVDFLYFDTIQYTAPFCRKIGTSLAERLAHFDISAKQMHNARATAELIIQATKRANVKSVEQYLLQHEVATKKFNELLVEGATDQHAPQFSEEQSIALIANISSEAQRMLRDVLYENIYHNRENYGLLNSEHLQELFDLNIFLHAVDVAAQFDPFGRNELNDKIVPLNVESFKKNFSKEALVKWAMATIPDEIPSITANSVVVTLHPSFTNAKKQLYMHLKKKCEHSFS</sequence>
<gene>
    <name evidence="5" type="ORF">A6K76_01775</name>
</gene>
<dbReference type="PANTHER" id="PTHR30231:SF4">
    <property type="entry name" value="PROTEIN NEN2"/>
    <property type="match status" value="1"/>
</dbReference>
<keyword evidence="3" id="KW-0269">Exonuclease</keyword>
<evidence type="ECO:0000259" key="4">
    <source>
        <dbReference type="SMART" id="SM00479"/>
    </source>
</evidence>
<dbReference type="EMBL" id="MATO01000034">
    <property type="protein sequence ID" value="OCS90803.1"/>
    <property type="molecule type" value="Genomic_DNA"/>
</dbReference>
<dbReference type="SMART" id="SM00479">
    <property type="entry name" value="EXOIII"/>
    <property type="match status" value="1"/>
</dbReference>
<accession>A0A1C0YUH2</accession>
<dbReference type="Pfam" id="PF00929">
    <property type="entry name" value="RNase_T"/>
    <property type="match status" value="1"/>
</dbReference>
<dbReference type="InterPro" id="IPR036397">
    <property type="entry name" value="RNaseH_sf"/>
</dbReference>
<evidence type="ECO:0000313" key="6">
    <source>
        <dbReference type="Proteomes" id="UP000093482"/>
    </source>
</evidence>
<dbReference type="PANTHER" id="PTHR30231">
    <property type="entry name" value="DNA POLYMERASE III SUBUNIT EPSILON"/>
    <property type="match status" value="1"/>
</dbReference>
<dbReference type="InterPro" id="IPR013520">
    <property type="entry name" value="Ribonucl_H"/>
</dbReference>
<dbReference type="GO" id="GO:0003676">
    <property type="term" value="F:nucleic acid binding"/>
    <property type="evidence" value="ECO:0007669"/>
    <property type="project" value="InterPro"/>
</dbReference>
<dbReference type="RefSeq" id="WP_066464217.1">
    <property type="nucleotide sequence ID" value="NZ_MATO01000034.1"/>
</dbReference>
<reference evidence="5 6" key="1">
    <citation type="submission" date="2016-07" db="EMBL/GenBank/DDBJ databases">
        <title>Caryophanon latum genome sequencing.</title>
        <authorList>
            <person name="Verma A."/>
            <person name="Pal Y."/>
            <person name="Krishnamurthi S."/>
        </authorList>
    </citation>
    <scope>NUCLEOTIDE SEQUENCE [LARGE SCALE GENOMIC DNA]</scope>
    <source>
        <strain evidence="5 6">DSM 14151</strain>
    </source>
</reference>
<evidence type="ECO:0000256" key="2">
    <source>
        <dbReference type="ARBA" id="ARBA00022801"/>
    </source>
</evidence>
<evidence type="ECO:0000313" key="5">
    <source>
        <dbReference type="EMBL" id="OCS90803.1"/>
    </source>
</evidence>
<dbReference type="AlphaFoldDB" id="A0A1C0YUH2"/>